<accession>A0A172TR90</accession>
<dbReference type="AlphaFoldDB" id="A0A172TR90"/>
<evidence type="ECO:0000313" key="2">
    <source>
        <dbReference type="Proteomes" id="UP000077177"/>
    </source>
</evidence>
<name>A0A172TR90_9BACT</name>
<dbReference type="KEGG" id="fla:SY85_02800"/>
<dbReference type="STRING" id="1492898.SY85_02800"/>
<gene>
    <name evidence="1" type="ORF">SY85_02800</name>
</gene>
<reference evidence="2" key="1">
    <citation type="submission" date="2015-01" db="EMBL/GenBank/DDBJ databases">
        <title>Flavisolibacter sp./LCS9/ whole genome sequencing.</title>
        <authorList>
            <person name="Kim M.K."/>
            <person name="Srinivasan S."/>
            <person name="Lee J.-J."/>
        </authorList>
    </citation>
    <scope>NUCLEOTIDE SEQUENCE [LARGE SCALE GENOMIC DNA]</scope>
    <source>
        <strain evidence="2">LCS9</strain>
    </source>
</reference>
<dbReference type="EMBL" id="CP011390">
    <property type="protein sequence ID" value="ANE49591.1"/>
    <property type="molecule type" value="Genomic_DNA"/>
</dbReference>
<sequence length="263" mass="29646">MNGQKTFVFADTAYIHETPIYSTNYKNKLISGSEVTILRGTDSLLEVSGIAAPWYEIQYNVQGRDEKGYIWSGDLSFNKVEDKDVKFVFGIAEIMEDPYEKMHLDVRDDIRKVYSAVIKAIHNGKIIDYTYFTIDNLESAMSAGATLHGNKGLNRIQAIIEVYFSGAACMIPNFTYPFAWNGTQILSLPSIMEVGDEESYYLENLIFPSDNGGKPNSIIKQIRKGSSKGNLSHETFKKTQLYNWNGNKAILVSRKYNNTSGTH</sequence>
<evidence type="ECO:0000313" key="1">
    <source>
        <dbReference type="EMBL" id="ANE49591.1"/>
    </source>
</evidence>
<organism evidence="1 2">
    <name type="scientific">Flavisolibacter tropicus</name>
    <dbReference type="NCBI Taxonomy" id="1492898"/>
    <lineage>
        <taxon>Bacteria</taxon>
        <taxon>Pseudomonadati</taxon>
        <taxon>Bacteroidota</taxon>
        <taxon>Chitinophagia</taxon>
        <taxon>Chitinophagales</taxon>
        <taxon>Chitinophagaceae</taxon>
        <taxon>Flavisolibacter</taxon>
    </lineage>
</organism>
<keyword evidence="2" id="KW-1185">Reference proteome</keyword>
<dbReference type="Proteomes" id="UP000077177">
    <property type="component" value="Chromosome"/>
</dbReference>
<proteinExistence type="predicted"/>
<reference evidence="1 2" key="2">
    <citation type="journal article" date="2016" name="Int. J. Syst. Evol. Microbiol.">
        <title>Flavisolibacter tropicus sp. nov., isolated from tropical soil.</title>
        <authorList>
            <person name="Lee J.J."/>
            <person name="Kang M.S."/>
            <person name="Kim G.S."/>
            <person name="Lee C.S."/>
            <person name="Lim S."/>
            <person name="Lee J."/>
            <person name="Roh S.H."/>
            <person name="Kang H."/>
            <person name="Ha J.M."/>
            <person name="Bae S."/>
            <person name="Jung H.Y."/>
            <person name="Kim M.K."/>
        </authorList>
    </citation>
    <scope>NUCLEOTIDE SEQUENCE [LARGE SCALE GENOMIC DNA]</scope>
    <source>
        <strain evidence="1 2">LCS9</strain>
    </source>
</reference>
<evidence type="ECO:0008006" key="3">
    <source>
        <dbReference type="Google" id="ProtNLM"/>
    </source>
</evidence>
<protein>
    <recommendedName>
        <fullName evidence="3">SH3b domain-containing protein</fullName>
    </recommendedName>
</protein>